<dbReference type="RefSeq" id="WP_111219121.1">
    <property type="nucleotide sequence ID" value="NZ_CP117256.1"/>
</dbReference>
<dbReference type="SUPFAM" id="SSF51182">
    <property type="entry name" value="RmlC-like cupins"/>
    <property type="match status" value="1"/>
</dbReference>
<evidence type="ECO:0000313" key="2">
    <source>
        <dbReference type="EMBL" id="WFR97644.1"/>
    </source>
</evidence>
<dbReference type="InterPro" id="IPR047121">
    <property type="entry name" value="YjiB-like"/>
</dbReference>
<dbReference type="KEGG" id="rtu:PR017_20875"/>
<sequence length="167" mass="17924">MRTRQILLAQSGWIPNNKTLPVLIYDNAVGAADAPETFERLFSDNGWQGIWHNGVFDYHHYHSGAHEVLGIASGNARLQIGGPGGETLDVQAGDCLVLPAGTGHMNLGSSYDFRVVGAYPPGQSADILTSAPSKEQQVRIDRLPLPQTDPLQGATGALISLWHRGSD</sequence>
<dbReference type="Pfam" id="PF07883">
    <property type="entry name" value="Cupin_2"/>
    <property type="match status" value="1"/>
</dbReference>
<dbReference type="InterPro" id="IPR013096">
    <property type="entry name" value="Cupin_2"/>
</dbReference>
<protein>
    <submittedName>
        <fullName evidence="2">Cupin domain-containing protein</fullName>
    </submittedName>
</protein>
<proteinExistence type="predicted"/>
<reference evidence="2 3" key="1">
    <citation type="journal article" date="2018" name="Sci. Rep.">
        <title>Rhizobium tumorigenes sp. nov., a novel plant tumorigenic bacterium isolated from cane gall tumors on thornless blackberry.</title>
        <authorList>
            <person name="Kuzmanovi N."/>
            <person name="Smalla K."/>
            <person name="Gronow S."/>
            <person name="PuBawska J."/>
        </authorList>
    </citation>
    <scope>NUCLEOTIDE SEQUENCE [LARGE SCALE GENOMIC DNA]</scope>
    <source>
        <strain evidence="2 3">1078</strain>
    </source>
</reference>
<accession>A0AAF1KWQ9</accession>
<dbReference type="PANTHER" id="PTHR36448:SF2">
    <property type="entry name" value="CUPIN TYPE-1 DOMAIN-CONTAINING PROTEIN"/>
    <property type="match status" value="1"/>
</dbReference>
<dbReference type="Proteomes" id="UP000249499">
    <property type="component" value="Plasmid pRt1078"/>
</dbReference>
<organism evidence="2 3">
    <name type="scientific">Rhizobium tumorigenes</name>
    <dbReference type="NCBI Taxonomy" id="2041385"/>
    <lineage>
        <taxon>Bacteria</taxon>
        <taxon>Pseudomonadati</taxon>
        <taxon>Pseudomonadota</taxon>
        <taxon>Alphaproteobacteria</taxon>
        <taxon>Hyphomicrobiales</taxon>
        <taxon>Rhizobiaceae</taxon>
        <taxon>Rhizobium/Agrobacterium group</taxon>
        <taxon>Rhizobium</taxon>
    </lineage>
</organism>
<dbReference type="Gene3D" id="2.60.120.10">
    <property type="entry name" value="Jelly Rolls"/>
    <property type="match status" value="1"/>
</dbReference>
<dbReference type="AlphaFoldDB" id="A0AAF1KWQ9"/>
<geneLocation type="plasmid" evidence="2 3">
    <name>pRt1078</name>
</geneLocation>
<dbReference type="InterPro" id="IPR014710">
    <property type="entry name" value="RmlC-like_jellyroll"/>
</dbReference>
<dbReference type="PIRSF" id="PIRSF019307">
    <property type="entry name" value="UCP019307"/>
    <property type="match status" value="1"/>
</dbReference>
<keyword evidence="3" id="KW-1185">Reference proteome</keyword>
<dbReference type="EMBL" id="CP117256">
    <property type="protein sequence ID" value="WFR97644.1"/>
    <property type="molecule type" value="Genomic_DNA"/>
</dbReference>
<name>A0AAF1KWQ9_9HYPH</name>
<dbReference type="InterPro" id="IPR014500">
    <property type="entry name" value="UCP019307_cupin"/>
</dbReference>
<dbReference type="CDD" id="cd02219">
    <property type="entry name" value="cupin_YjlB-like"/>
    <property type="match status" value="1"/>
</dbReference>
<keyword evidence="2" id="KW-0614">Plasmid</keyword>
<feature type="domain" description="Cupin type-2" evidence="1">
    <location>
        <begin position="59"/>
        <end position="104"/>
    </location>
</feature>
<reference evidence="3" key="2">
    <citation type="journal article" date="2023" name="MicrobiologyOpen">
        <title>Genomics of the tumorigenes clade of the family Rhizobiaceae and description of Rhizobium rhododendri sp. nov.</title>
        <authorList>
            <person name="Kuzmanovic N."/>
            <person name="diCenzo G.C."/>
            <person name="Bunk B."/>
            <person name="Sproeer C."/>
            <person name="Fruehling A."/>
            <person name="Neumann-Schaal M."/>
            <person name="Overmann J."/>
            <person name="Smalla K."/>
        </authorList>
    </citation>
    <scope>NUCLEOTIDE SEQUENCE [LARGE SCALE GENOMIC DNA]</scope>
    <source>
        <strain evidence="3">1078</strain>
        <plasmid evidence="3">pRt1078</plasmid>
    </source>
</reference>
<evidence type="ECO:0000259" key="1">
    <source>
        <dbReference type="Pfam" id="PF07883"/>
    </source>
</evidence>
<gene>
    <name evidence="2" type="ORF">PR017_20875</name>
</gene>
<dbReference type="InterPro" id="IPR011051">
    <property type="entry name" value="RmlC_Cupin_sf"/>
</dbReference>
<evidence type="ECO:0000313" key="3">
    <source>
        <dbReference type="Proteomes" id="UP000249499"/>
    </source>
</evidence>
<dbReference type="PANTHER" id="PTHR36448">
    <property type="entry name" value="BLR7373 PROTEIN"/>
    <property type="match status" value="1"/>
</dbReference>